<dbReference type="AlphaFoldDB" id="A0AAW9NK40"/>
<reference evidence="1 2" key="1">
    <citation type="submission" date="2023-03" db="EMBL/GenBank/DDBJ databases">
        <title>Bacillus Genome Sequencing.</title>
        <authorList>
            <person name="Dunlap C."/>
        </authorList>
    </citation>
    <scope>NUCLEOTIDE SEQUENCE [LARGE SCALE GENOMIC DNA]</scope>
    <source>
        <strain evidence="1 2">B-59205</strain>
    </source>
</reference>
<dbReference type="EMBL" id="JARSFG010000007">
    <property type="protein sequence ID" value="MEC1177795.1"/>
    <property type="molecule type" value="Genomic_DNA"/>
</dbReference>
<sequence length="135" mass="15500">MRIYAKVKSIGKRKPVLELQPFDITSAETLHELITQIVKHNVKSFNTEKPFSTYLLEEDIEAAYEQGKVGFKHKYNDAKQSEQAAIAEALLAFEDGIYKVLHGERELTKLDEPLHLQADDIFTFIKLTMLSGRLY</sequence>
<evidence type="ECO:0000313" key="1">
    <source>
        <dbReference type="EMBL" id="MEC1177795.1"/>
    </source>
</evidence>
<dbReference type="RefSeq" id="WP_326122264.1">
    <property type="nucleotide sequence ID" value="NZ_JARSFG010000007.1"/>
</dbReference>
<organism evidence="1 2">
    <name type="scientific">Metasolibacillus meyeri</name>
    <dbReference type="NCBI Taxonomy" id="1071052"/>
    <lineage>
        <taxon>Bacteria</taxon>
        <taxon>Bacillati</taxon>
        <taxon>Bacillota</taxon>
        <taxon>Bacilli</taxon>
        <taxon>Bacillales</taxon>
        <taxon>Caryophanaceae</taxon>
        <taxon>Metasolibacillus</taxon>
    </lineage>
</organism>
<evidence type="ECO:0000313" key="2">
    <source>
        <dbReference type="Proteomes" id="UP001344888"/>
    </source>
</evidence>
<name>A0AAW9NK40_9BACL</name>
<proteinExistence type="predicted"/>
<protein>
    <submittedName>
        <fullName evidence="1">Uncharacterized protein</fullName>
    </submittedName>
</protein>
<comment type="caution">
    <text evidence="1">The sequence shown here is derived from an EMBL/GenBank/DDBJ whole genome shotgun (WGS) entry which is preliminary data.</text>
</comment>
<accession>A0AAW9NK40</accession>
<keyword evidence="2" id="KW-1185">Reference proteome</keyword>
<gene>
    <name evidence="1" type="ORF">P9B03_04800</name>
</gene>
<dbReference type="Proteomes" id="UP001344888">
    <property type="component" value="Unassembled WGS sequence"/>
</dbReference>